<sequence>MKYKYMMLIRAKGGASMVAMGFAIGIAVEMFTLPTLGFAFVLIFPLVYLFKGNLPAALVGFVVGKVIYLPMAILNTMVGAWVLPSHMSIHLPWMWVNKLLLANLKLIVGGVINGILLGAVCYYPIKLSIEAYKNKRREKRKLRHSTRLDTRPAAE</sequence>
<evidence type="ECO:0000313" key="3">
    <source>
        <dbReference type="EMBL" id="RIE04139.1"/>
    </source>
</evidence>
<feature type="transmembrane region" description="Helical" evidence="1">
    <location>
        <begin position="56"/>
        <end position="83"/>
    </location>
</feature>
<dbReference type="Pfam" id="PF09835">
    <property type="entry name" value="DUF2062"/>
    <property type="match status" value="1"/>
</dbReference>
<keyword evidence="1" id="KW-0472">Membrane</keyword>
<reference evidence="3 5" key="1">
    <citation type="submission" date="2018-09" db="EMBL/GenBank/DDBJ databases">
        <title>Cohnella cavernae sp. nov., isolated from a karst cave.</title>
        <authorList>
            <person name="Zhu H."/>
        </authorList>
    </citation>
    <scope>NUCLEOTIDE SEQUENCE [LARGE SCALE GENOMIC DNA]</scope>
    <source>
        <strain evidence="3 5">K2E09-144</strain>
    </source>
</reference>
<evidence type="ECO:0000259" key="2">
    <source>
        <dbReference type="Pfam" id="PF09835"/>
    </source>
</evidence>
<feature type="transmembrane region" description="Helical" evidence="1">
    <location>
        <begin position="21"/>
        <end position="50"/>
    </location>
</feature>
<keyword evidence="1" id="KW-1133">Transmembrane helix</keyword>
<comment type="caution">
    <text evidence="3">The sequence shown here is derived from an EMBL/GenBank/DDBJ whole genome shotgun (WGS) entry which is preliminary data.</text>
</comment>
<evidence type="ECO:0000313" key="5">
    <source>
        <dbReference type="Proteomes" id="UP000266340"/>
    </source>
</evidence>
<dbReference type="OrthoDB" id="2926024at2"/>
<accession>A0A398CSC0</accession>
<keyword evidence="1" id="KW-0812">Transmembrane</keyword>
<dbReference type="AlphaFoldDB" id="A0A398CSC0"/>
<dbReference type="InterPro" id="IPR018639">
    <property type="entry name" value="DUF2062"/>
</dbReference>
<dbReference type="Proteomes" id="UP000266340">
    <property type="component" value="Unassembled WGS sequence"/>
</dbReference>
<keyword evidence="5" id="KW-1185">Reference proteome</keyword>
<feature type="transmembrane region" description="Helical" evidence="1">
    <location>
        <begin position="104"/>
        <end position="125"/>
    </location>
</feature>
<proteinExistence type="predicted"/>
<evidence type="ECO:0000256" key="1">
    <source>
        <dbReference type="SAM" id="Phobius"/>
    </source>
</evidence>
<dbReference type="EMBL" id="QXJM01000001">
    <property type="protein sequence ID" value="RIE05489.1"/>
    <property type="molecule type" value="Genomic_DNA"/>
</dbReference>
<gene>
    <name evidence="4" type="ORF">D3H35_00015</name>
    <name evidence="3" type="ORF">D3H35_08920</name>
</gene>
<feature type="domain" description="DUF2062" evidence="2">
    <location>
        <begin position="2"/>
        <end position="137"/>
    </location>
</feature>
<dbReference type="EMBL" id="QXJM01000029">
    <property type="protein sequence ID" value="RIE04139.1"/>
    <property type="molecule type" value="Genomic_DNA"/>
</dbReference>
<organism evidence="3 5">
    <name type="scientific">Cohnella faecalis</name>
    <dbReference type="NCBI Taxonomy" id="2315694"/>
    <lineage>
        <taxon>Bacteria</taxon>
        <taxon>Bacillati</taxon>
        <taxon>Bacillota</taxon>
        <taxon>Bacilli</taxon>
        <taxon>Bacillales</taxon>
        <taxon>Paenibacillaceae</taxon>
        <taxon>Cohnella</taxon>
    </lineage>
</organism>
<evidence type="ECO:0000313" key="4">
    <source>
        <dbReference type="EMBL" id="RIE05489.1"/>
    </source>
</evidence>
<protein>
    <submittedName>
        <fullName evidence="3">DUF2062 domain-containing protein</fullName>
    </submittedName>
</protein>
<name>A0A398CSC0_9BACL</name>